<dbReference type="AlphaFoldDB" id="A0A069RNF9"/>
<accession>A0A069RNF9</accession>
<comment type="caution">
    <text evidence="3">The sequence shown here is derived from an EMBL/GenBank/DDBJ whole genome shotgun (WGS) entry which is preliminary data.</text>
</comment>
<evidence type="ECO:0000259" key="2">
    <source>
        <dbReference type="Pfam" id="PF01881"/>
    </source>
</evidence>
<dbReference type="InterPro" id="IPR010156">
    <property type="entry name" value="CRISPR-assoc_prot_Cas6"/>
</dbReference>
<proteinExistence type="predicted"/>
<organism evidence="3 4">
    <name type="scientific">Peptoclostridium litorale DSM 5388</name>
    <dbReference type="NCBI Taxonomy" id="1121324"/>
    <lineage>
        <taxon>Bacteria</taxon>
        <taxon>Bacillati</taxon>
        <taxon>Bacillota</taxon>
        <taxon>Clostridia</taxon>
        <taxon>Peptostreptococcales</taxon>
        <taxon>Peptoclostridiaceae</taxon>
        <taxon>Peptoclostridium</taxon>
    </lineage>
</organism>
<evidence type="ECO:0000256" key="1">
    <source>
        <dbReference type="ARBA" id="ARBA00023118"/>
    </source>
</evidence>
<dbReference type="InterPro" id="IPR049435">
    <property type="entry name" value="Cas_Cas6_C"/>
</dbReference>
<dbReference type="InterPro" id="IPR045747">
    <property type="entry name" value="CRISPR-assoc_prot_Cas6_N_sf"/>
</dbReference>
<dbReference type="OrthoDB" id="45555at2"/>
<dbReference type="PANTHER" id="PTHR36984:SF3">
    <property type="entry name" value="CRISPR-ASSOCIATED ENDORIBONUCLEASE CAS6"/>
    <property type="match status" value="1"/>
</dbReference>
<dbReference type="CDD" id="cd21140">
    <property type="entry name" value="Cas6_I-like"/>
    <property type="match status" value="1"/>
</dbReference>
<dbReference type="NCBIfam" id="TIGR01877">
    <property type="entry name" value="cas_cas6"/>
    <property type="match status" value="1"/>
</dbReference>
<keyword evidence="1" id="KW-0051">Antiviral defense</keyword>
<sequence>MRYELTFKLKENHIDLEYRKIIMSFFKSALTDHEGGKYFDLFYGHKDIKNFTFGVFFNKPKFNKDTIELVQNDFKVLISTSDKKMGLALFNSALNRKYIPFKLSGGNEMQFVNAVIKKEKTIDSTSRIFKICSPICVREHVRERNKDYYHSIESAEFIKRLKEIIKNQLKNQIDLSAGDMQIVPIDCRKTVIKHNGIYIESTIGKIAINADEIVLNEIYKNGIGSRKSSGFGLLEVID</sequence>
<dbReference type="RefSeq" id="WP_038264205.1">
    <property type="nucleotide sequence ID" value="NZ_FSRH01000011.1"/>
</dbReference>
<name>A0A069RNF9_PEPLI</name>
<dbReference type="EMBL" id="JJMM01000010">
    <property type="protein sequence ID" value="KDR95722.1"/>
    <property type="molecule type" value="Genomic_DNA"/>
</dbReference>
<dbReference type="Proteomes" id="UP000027946">
    <property type="component" value="Unassembled WGS sequence"/>
</dbReference>
<feature type="domain" description="CRISPR associated protein Cas6 C-terminal" evidence="2">
    <location>
        <begin position="118"/>
        <end position="236"/>
    </location>
</feature>
<reference evidence="3 4" key="1">
    <citation type="submission" date="2014-03" db="EMBL/GenBank/DDBJ databases">
        <title>Genome sequence of Clostridium litorale W6, DSM 5388.</title>
        <authorList>
            <person name="Poehlein A."/>
            <person name="Jagirdar A."/>
            <person name="Khonsari B."/>
            <person name="Chibani C.M."/>
            <person name="Gutierrez Gutierrez D.A."/>
            <person name="Davydova E."/>
            <person name="Alghaithi H.S."/>
            <person name="Nair K.P."/>
            <person name="Dhamotharan K."/>
            <person name="Chandran L."/>
            <person name="G W."/>
            <person name="Daniel R."/>
        </authorList>
    </citation>
    <scope>NUCLEOTIDE SEQUENCE [LARGE SCALE GENOMIC DNA]</scope>
    <source>
        <strain evidence="3 4">W6</strain>
    </source>
</reference>
<dbReference type="STRING" id="1121324.CLIT_10c04490"/>
<keyword evidence="4" id="KW-1185">Reference proteome</keyword>
<gene>
    <name evidence="3" type="ORF">CLIT_10c04490</name>
</gene>
<dbReference type="Gene3D" id="3.30.70.1890">
    <property type="match status" value="1"/>
</dbReference>
<dbReference type="GO" id="GO:0016788">
    <property type="term" value="F:hydrolase activity, acting on ester bonds"/>
    <property type="evidence" value="ECO:0007669"/>
    <property type="project" value="InterPro"/>
</dbReference>
<evidence type="ECO:0000313" key="4">
    <source>
        <dbReference type="Proteomes" id="UP000027946"/>
    </source>
</evidence>
<protein>
    <recommendedName>
        <fullName evidence="2">CRISPR associated protein Cas6 C-terminal domain-containing protein</fullName>
    </recommendedName>
</protein>
<evidence type="ECO:0000313" key="3">
    <source>
        <dbReference type="EMBL" id="KDR95722.1"/>
    </source>
</evidence>
<dbReference type="PANTHER" id="PTHR36984">
    <property type="entry name" value="CRISPR-ASSOCIATED ENDORIBONUCLEASE CAS6 1"/>
    <property type="match status" value="1"/>
</dbReference>
<dbReference type="Pfam" id="PF01881">
    <property type="entry name" value="Cas_Cas6_C"/>
    <property type="match status" value="1"/>
</dbReference>
<dbReference type="Gene3D" id="3.30.70.1900">
    <property type="match status" value="1"/>
</dbReference>
<dbReference type="eggNOG" id="COG1583">
    <property type="taxonomic scope" value="Bacteria"/>
</dbReference>
<dbReference type="GO" id="GO:0051607">
    <property type="term" value="P:defense response to virus"/>
    <property type="evidence" value="ECO:0007669"/>
    <property type="project" value="UniProtKB-KW"/>
</dbReference>